<dbReference type="PANTHER" id="PTHR30405:SF21">
    <property type="entry name" value="TRANSPOSASE-RELATED"/>
    <property type="match status" value="1"/>
</dbReference>
<keyword evidence="5" id="KW-1185">Reference proteome</keyword>
<protein>
    <submittedName>
        <fullName evidence="4">Putative transposase</fullName>
    </submittedName>
</protein>
<evidence type="ECO:0000313" key="5">
    <source>
        <dbReference type="Proteomes" id="UP000199076"/>
    </source>
</evidence>
<feature type="region of interest" description="Disordered" evidence="2">
    <location>
        <begin position="363"/>
        <end position="413"/>
    </location>
</feature>
<dbReference type="EMBL" id="FNBK01000004">
    <property type="protein sequence ID" value="SDF17999.1"/>
    <property type="molecule type" value="Genomic_DNA"/>
</dbReference>
<dbReference type="Proteomes" id="UP000199076">
    <property type="component" value="Unassembled WGS sequence"/>
</dbReference>
<dbReference type="InterPro" id="IPR010095">
    <property type="entry name" value="Cas12f1-like_TNB"/>
</dbReference>
<gene>
    <name evidence="4" type="ORF">SAMN05216218_104144</name>
</gene>
<organism evidence="4 5">
    <name type="scientific">Halorientalis regularis</name>
    <dbReference type="NCBI Taxonomy" id="660518"/>
    <lineage>
        <taxon>Archaea</taxon>
        <taxon>Methanobacteriati</taxon>
        <taxon>Methanobacteriota</taxon>
        <taxon>Stenosarchaea group</taxon>
        <taxon>Halobacteria</taxon>
        <taxon>Halobacteriales</taxon>
        <taxon>Haloarculaceae</taxon>
        <taxon>Halorientalis</taxon>
    </lineage>
</organism>
<dbReference type="Pfam" id="PF07282">
    <property type="entry name" value="Cas12f1-like_TNB"/>
    <property type="match status" value="1"/>
</dbReference>
<dbReference type="PANTHER" id="PTHR30405">
    <property type="entry name" value="TRANSPOSASE"/>
    <property type="match status" value="1"/>
</dbReference>
<evidence type="ECO:0000313" key="4">
    <source>
        <dbReference type="EMBL" id="SDF17999.1"/>
    </source>
</evidence>
<feature type="compositionally biased region" description="Polar residues" evidence="2">
    <location>
        <begin position="385"/>
        <end position="413"/>
    </location>
</feature>
<dbReference type="GO" id="GO:0003677">
    <property type="term" value="F:DNA binding"/>
    <property type="evidence" value="ECO:0007669"/>
    <property type="project" value="UniProtKB-KW"/>
</dbReference>
<dbReference type="STRING" id="660518.SAMN05216218_104144"/>
<dbReference type="AlphaFoldDB" id="A0A1G7J0C9"/>
<evidence type="ECO:0000256" key="2">
    <source>
        <dbReference type="SAM" id="MobiDB-lite"/>
    </source>
</evidence>
<dbReference type="NCBIfam" id="NF040570">
    <property type="entry name" value="guided_TnpB"/>
    <property type="match status" value="1"/>
</dbReference>
<dbReference type="OrthoDB" id="168528at2157"/>
<accession>A0A1G7J0C9</accession>
<evidence type="ECO:0000259" key="3">
    <source>
        <dbReference type="Pfam" id="PF07282"/>
    </source>
</evidence>
<dbReference type="InterPro" id="IPR051399">
    <property type="entry name" value="RNA-guided_DNA_endo/Transpos"/>
</dbReference>
<name>A0A1G7J0C9_9EURY</name>
<feature type="domain" description="Cas12f1-like TNB" evidence="3">
    <location>
        <begin position="291"/>
        <end position="358"/>
    </location>
</feature>
<dbReference type="NCBIfam" id="TIGR01766">
    <property type="entry name" value="IS200/IS605 family accessory protein TnpB-like domain"/>
    <property type="match status" value="1"/>
</dbReference>
<proteinExistence type="predicted"/>
<dbReference type="RefSeq" id="WP_092689706.1">
    <property type="nucleotide sequence ID" value="NZ_FNBK01000004.1"/>
</dbReference>
<reference evidence="5" key="1">
    <citation type="submission" date="2016-10" db="EMBL/GenBank/DDBJ databases">
        <authorList>
            <person name="Varghese N."/>
            <person name="Submissions S."/>
        </authorList>
    </citation>
    <scope>NUCLEOTIDE SEQUENCE [LARGE SCALE GENOMIC DNA]</scope>
    <source>
        <strain evidence="5">IBRC-M 10760</strain>
    </source>
</reference>
<sequence length="413" mass="46491">MPTKTLEATLAPPTAHKERKLQQLHDLYHEGLHESFEAGADTQSAVNDIVTPYDLPYQVKDALKNYVPSLDDAQELSANHPTRMVNRAASFDYSEGRTHSYVWEVPQPGRGTNFWIPLRINPEQEQLWADLLAGNVLPGQLQLIQNRASWKLHVSVEYSVEDSDYDTDSDDVTHIGLDIGESSLIMGCALRDGSPTRPLVCDGSRAKHLRKEMHTTLQRLQERDAAEWRIDERFDYYQNALTDIVEKASRQAVEYARGFEKPMLVMEDLTYIRESLDCGKFMNRRLHAWAFARLQDRIEDKARDAGIPVEYVNAAYTSQTCHECGHIGYRDSGGEFHCTNDKCRVTTFEGDINGAINIAQRADPWGESVPLKPAGNDSPRDGSACDSTTTHTEQSQPEQMTLSEFGSKPTASD</sequence>
<evidence type="ECO:0000256" key="1">
    <source>
        <dbReference type="ARBA" id="ARBA00023125"/>
    </source>
</evidence>
<keyword evidence="1" id="KW-0238">DNA-binding</keyword>